<keyword evidence="5" id="KW-0282">Flagellum</keyword>
<sequence length="416" mass="46950">MAQTATESGYAFAQQPRAVSNRRKFRDPEQTDDRLAVNIMWDRRVVRGNTYSAQVLPATAVPDPVQLQKEAEKRKLSELKKRQKIRSSLARPRSLYHHHPDTLSRQTARPTTPDAVPGRKHMDVQTEMFLEEIADRPAEVDADTQTDPFMDRPPTPLFIPKKTGIDRETQAENVLWRLDASDSSMQIFEGELFDFDFEVEPILQVIVGKTLEQSLMEVLEEEELKNMRAHQEEFDQIRAAELAEAQRMEAAEVRRAEEKQRRVEQERERVANERTVSKKVAARGFAHRYVGDVVSEVFGNMEETGFFYDPLVKEIEDSFMPWLLGGVTSSINGAREAHEILEQAVVGALKLSASKNKLITDKYNELQAEANKAAEEAKEAEQPEEQAANEGEGEGEGEGEVQAEGEQPAEGAAETS</sequence>
<evidence type="ECO:0000256" key="8">
    <source>
        <dbReference type="ARBA" id="ARBA00023273"/>
    </source>
</evidence>
<evidence type="ECO:0000256" key="5">
    <source>
        <dbReference type="ARBA" id="ARBA00022846"/>
    </source>
</evidence>
<feature type="coiled-coil region" evidence="9">
    <location>
        <begin position="240"/>
        <end position="276"/>
    </location>
</feature>
<evidence type="ECO:0000256" key="4">
    <source>
        <dbReference type="ARBA" id="ARBA00022553"/>
    </source>
</evidence>
<reference evidence="12" key="3">
    <citation type="submission" date="2016-03" db="UniProtKB">
        <authorList>
            <consortium name="EnsemblProtists"/>
        </authorList>
    </citation>
    <scope>IDENTIFICATION</scope>
</reference>
<dbReference type="OrthoDB" id="313308at2759"/>
<keyword evidence="8" id="KW-0966">Cell projection</keyword>
<dbReference type="HOGENOM" id="CLU_036980_0_0_1"/>
<dbReference type="GeneID" id="17308178"/>
<evidence type="ECO:0000256" key="1">
    <source>
        <dbReference type="ARBA" id="ARBA00004611"/>
    </source>
</evidence>
<dbReference type="EMBL" id="JH992975">
    <property type="protein sequence ID" value="EKX51524.1"/>
    <property type="molecule type" value="Genomic_DNA"/>
</dbReference>
<feature type="compositionally biased region" description="Basic and acidic residues" evidence="10">
    <location>
        <begin position="372"/>
        <end position="381"/>
    </location>
</feature>
<feature type="region of interest" description="Disordered" evidence="10">
    <location>
        <begin position="1"/>
        <end position="32"/>
    </location>
</feature>
<feature type="compositionally biased region" description="Low complexity" evidence="10">
    <location>
        <begin position="404"/>
        <end position="416"/>
    </location>
</feature>
<keyword evidence="3" id="KW-0963">Cytoplasm</keyword>
<gene>
    <name evidence="11" type="ORF">GUITHDRAFT_85021</name>
</gene>
<dbReference type="Pfam" id="PF06098">
    <property type="entry name" value="Radial_spoke_3"/>
    <property type="match status" value="2"/>
</dbReference>
<keyword evidence="6" id="KW-0969">Cilium</keyword>
<dbReference type="OMA" id="PWIMGKM"/>
<name>L1JT79_GUITC</name>
<comment type="similarity">
    <text evidence="2">Belongs to the flagellar radial spoke RSP3 family.</text>
</comment>
<feature type="region of interest" description="Disordered" evidence="10">
    <location>
        <begin position="370"/>
        <end position="416"/>
    </location>
</feature>
<comment type="subcellular location">
    <subcellularLocation>
        <location evidence="1">Cytoplasm</location>
        <location evidence="1">Cytoskeleton</location>
        <location evidence="1">Flagellum axoneme</location>
    </subcellularLocation>
</comment>
<evidence type="ECO:0000256" key="10">
    <source>
        <dbReference type="SAM" id="MobiDB-lite"/>
    </source>
</evidence>
<feature type="region of interest" description="Disordered" evidence="10">
    <location>
        <begin position="75"/>
        <end position="119"/>
    </location>
</feature>
<dbReference type="PANTHER" id="PTHR21648">
    <property type="entry name" value="FLAGELLAR RADIAL SPOKE PROTEIN 3"/>
    <property type="match status" value="1"/>
</dbReference>
<dbReference type="EnsemblProtists" id="EKX51524">
    <property type="protein sequence ID" value="EKX51524"/>
    <property type="gene ID" value="GUITHDRAFT_85021"/>
</dbReference>
<keyword evidence="4" id="KW-0597">Phosphoprotein</keyword>
<proteinExistence type="inferred from homology"/>
<reference evidence="11 13" key="1">
    <citation type="journal article" date="2012" name="Nature">
        <title>Algal genomes reveal evolutionary mosaicism and the fate of nucleomorphs.</title>
        <authorList>
            <consortium name="DOE Joint Genome Institute"/>
            <person name="Curtis B.A."/>
            <person name="Tanifuji G."/>
            <person name="Burki F."/>
            <person name="Gruber A."/>
            <person name="Irimia M."/>
            <person name="Maruyama S."/>
            <person name="Arias M.C."/>
            <person name="Ball S.G."/>
            <person name="Gile G.H."/>
            <person name="Hirakawa Y."/>
            <person name="Hopkins J.F."/>
            <person name="Kuo A."/>
            <person name="Rensing S.A."/>
            <person name="Schmutz J."/>
            <person name="Symeonidi A."/>
            <person name="Elias M."/>
            <person name="Eveleigh R.J."/>
            <person name="Herman E.K."/>
            <person name="Klute M.J."/>
            <person name="Nakayama T."/>
            <person name="Obornik M."/>
            <person name="Reyes-Prieto A."/>
            <person name="Armbrust E.V."/>
            <person name="Aves S.J."/>
            <person name="Beiko R.G."/>
            <person name="Coutinho P."/>
            <person name="Dacks J.B."/>
            <person name="Durnford D.G."/>
            <person name="Fast N.M."/>
            <person name="Green B.R."/>
            <person name="Grisdale C.J."/>
            <person name="Hempel F."/>
            <person name="Henrissat B."/>
            <person name="Hoppner M.P."/>
            <person name="Ishida K."/>
            <person name="Kim E."/>
            <person name="Koreny L."/>
            <person name="Kroth P.G."/>
            <person name="Liu Y."/>
            <person name="Malik S.B."/>
            <person name="Maier U.G."/>
            <person name="McRose D."/>
            <person name="Mock T."/>
            <person name="Neilson J.A."/>
            <person name="Onodera N.T."/>
            <person name="Poole A.M."/>
            <person name="Pritham E.J."/>
            <person name="Richards T.A."/>
            <person name="Rocap G."/>
            <person name="Roy S.W."/>
            <person name="Sarai C."/>
            <person name="Schaack S."/>
            <person name="Shirato S."/>
            <person name="Slamovits C.H."/>
            <person name="Spencer D.F."/>
            <person name="Suzuki S."/>
            <person name="Worden A.Z."/>
            <person name="Zauner S."/>
            <person name="Barry K."/>
            <person name="Bell C."/>
            <person name="Bharti A.K."/>
            <person name="Crow J.A."/>
            <person name="Grimwood J."/>
            <person name="Kramer R."/>
            <person name="Lindquist E."/>
            <person name="Lucas S."/>
            <person name="Salamov A."/>
            <person name="McFadden G.I."/>
            <person name="Lane C.E."/>
            <person name="Keeling P.J."/>
            <person name="Gray M.W."/>
            <person name="Grigoriev I.V."/>
            <person name="Archibald J.M."/>
        </authorList>
    </citation>
    <scope>NUCLEOTIDE SEQUENCE</scope>
    <source>
        <strain evidence="11 13">CCMP2712</strain>
    </source>
</reference>
<dbReference type="InterPro" id="IPR009290">
    <property type="entry name" value="Radial_spoke_3"/>
</dbReference>
<dbReference type="Proteomes" id="UP000011087">
    <property type="component" value="Unassembled WGS sequence"/>
</dbReference>
<dbReference type="eggNOG" id="ENOG502QQSZ">
    <property type="taxonomic scope" value="Eukaryota"/>
</dbReference>
<evidence type="ECO:0000313" key="13">
    <source>
        <dbReference type="Proteomes" id="UP000011087"/>
    </source>
</evidence>
<evidence type="ECO:0000256" key="2">
    <source>
        <dbReference type="ARBA" id="ARBA00006737"/>
    </source>
</evidence>
<accession>L1JT79</accession>
<evidence type="ECO:0000256" key="7">
    <source>
        <dbReference type="ARBA" id="ARBA00023212"/>
    </source>
</evidence>
<feature type="compositionally biased region" description="Acidic residues" evidence="10">
    <location>
        <begin position="391"/>
        <end position="403"/>
    </location>
</feature>
<reference evidence="13" key="2">
    <citation type="submission" date="2012-11" db="EMBL/GenBank/DDBJ databases">
        <authorList>
            <person name="Kuo A."/>
            <person name="Curtis B.A."/>
            <person name="Tanifuji G."/>
            <person name="Burki F."/>
            <person name="Gruber A."/>
            <person name="Irimia M."/>
            <person name="Maruyama S."/>
            <person name="Arias M.C."/>
            <person name="Ball S.G."/>
            <person name="Gile G.H."/>
            <person name="Hirakawa Y."/>
            <person name="Hopkins J.F."/>
            <person name="Rensing S.A."/>
            <person name="Schmutz J."/>
            <person name="Symeonidi A."/>
            <person name="Elias M."/>
            <person name="Eveleigh R.J."/>
            <person name="Herman E.K."/>
            <person name="Klute M.J."/>
            <person name="Nakayama T."/>
            <person name="Obornik M."/>
            <person name="Reyes-Prieto A."/>
            <person name="Armbrust E.V."/>
            <person name="Aves S.J."/>
            <person name="Beiko R.G."/>
            <person name="Coutinho P."/>
            <person name="Dacks J.B."/>
            <person name="Durnford D.G."/>
            <person name="Fast N.M."/>
            <person name="Green B.R."/>
            <person name="Grisdale C."/>
            <person name="Hempe F."/>
            <person name="Henrissat B."/>
            <person name="Hoppner M.P."/>
            <person name="Ishida K.-I."/>
            <person name="Kim E."/>
            <person name="Koreny L."/>
            <person name="Kroth P.G."/>
            <person name="Liu Y."/>
            <person name="Malik S.-B."/>
            <person name="Maier U.G."/>
            <person name="McRose D."/>
            <person name="Mock T."/>
            <person name="Neilson J.A."/>
            <person name="Onodera N.T."/>
            <person name="Poole A.M."/>
            <person name="Pritham E.J."/>
            <person name="Richards T.A."/>
            <person name="Rocap G."/>
            <person name="Roy S.W."/>
            <person name="Sarai C."/>
            <person name="Schaack S."/>
            <person name="Shirato S."/>
            <person name="Slamovits C.H."/>
            <person name="Spencer D.F."/>
            <person name="Suzuki S."/>
            <person name="Worden A.Z."/>
            <person name="Zauner S."/>
            <person name="Barry K."/>
            <person name="Bell C."/>
            <person name="Bharti A.K."/>
            <person name="Crow J.A."/>
            <person name="Grimwood J."/>
            <person name="Kramer R."/>
            <person name="Lindquist E."/>
            <person name="Lucas S."/>
            <person name="Salamov A."/>
            <person name="McFadden G.I."/>
            <person name="Lane C.E."/>
            <person name="Keeling P.J."/>
            <person name="Gray M.W."/>
            <person name="Grigoriev I.V."/>
            <person name="Archibald J.M."/>
        </authorList>
    </citation>
    <scope>NUCLEOTIDE SEQUENCE</scope>
    <source>
        <strain evidence="13">CCMP2712</strain>
    </source>
</reference>
<dbReference type="PANTHER" id="PTHR21648:SF0">
    <property type="entry name" value="RADIAL SPOKE HEAD PROTEIN 3 HOMOLOG"/>
    <property type="match status" value="1"/>
</dbReference>
<evidence type="ECO:0008006" key="14">
    <source>
        <dbReference type="Google" id="ProtNLM"/>
    </source>
</evidence>
<evidence type="ECO:0000256" key="9">
    <source>
        <dbReference type="SAM" id="Coils"/>
    </source>
</evidence>
<keyword evidence="7" id="KW-0206">Cytoskeleton</keyword>
<organism evidence="11">
    <name type="scientific">Guillardia theta (strain CCMP2712)</name>
    <name type="common">Cryptophyte</name>
    <dbReference type="NCBI Taxonomy" id="905079"/>
    <lineage>
        <taxon>Eukaryota</taxon>
        <taxon>Cryptophyceae</taxon>
        <taxon>Pyrenomonadales</taxon>
        <taxon>Geminigeraceae</taxon>
        <taxon>Guillardia</taxon>
    </lineage>
</organism>
<protein>
    <recommendedName>
        <fullName evidence="14">Radial spoke protein 3</fullName>
    </recommendedName>
</protein>
<dbReference type="RefSeq" id="XP_005838504.1">
    <property type="nucleotide sequence ID" value="XM_005838447.1"/>
</dbReference>
<dbReference type="AlphaFoldDB" id="L1JT79"/>
<dbReference type="PaxDb" id="55529-EKX51524"/>
<keyword evidence="13" id="KW-1185">Reference proteome</keyword>
<evidence type="ECO:0000313" key="12">
    <source>
        <dbReference type="EnsemblProtists" id="EKX51524"/>
    </source>
</evidence>
<keyword evidence="9" id="KW-0175">Coiled coil</keyword>
<dbReference type="KEGG" id="gtt:GUITHDRAFT_85021"/>
<dbReference type="GO" id="GO:0005929">
    <property type="term" value="C:cilium"/>
    <property type="evidence" value="ECO:0007669"/>
    <property type="project" value="TreeGrafter"/>
</dbReference>
<evidence type="ECO:0000313" key="11">
    <source>
        <dbReference type="EMBL" id="EKX51524.1"/>
    </source>
</evidence>
<dbReference type="STRING" id="905079.L1JT79"/>
<evidence type="ECO:0000256" key="3">
    <source>
        <dbReference type="ARBA" id="ARBA00022490"/>
    </source>
</evidence>
<evidence type="ECO:0000256" key="6">
    <source>
        <dbReference type="ARBA" id="ARBA00023069"/>
    </source>
</evidence>